<dbReference type="AlphaFoldDB" id="A0A4D6MSA6"/>
<gene>
    <name evidence="8" type="ORF">DEO72_LG8g2297</name>
</gene>
<evidence type="ECO:0000256" key="4">
    <source>
        <dbReference type="ARBA" id="ARBA00023125"/>
    </source>
</evidence>
<keyword evidence="3" id="KW-0805">Transcription regulation</keyword>
<dbReference type="InterPro" id="IPR015300">
    <property type="entry name" value="DNA-bd_pseudobarrel_sf"/>
</dbReference>
<feature type="domain" description="TF-B3" evidence="7">
    <location>
        <begin position="242"/>
        <end position="337"/>
    </location>
</feature>
<keyword evidence="5" id="KW-0804">Transcription</keyword>
<keyword evidence="6" id="KW-0539">Nucleus</keyword>
<dbReference type="GO" id="GO:0005634">
    <property type="term" value="C:nucleus"/>
    <property type="evidence" value="ECO:0007669"/>
    <property type="project" value="UniProtKB-SubCell"/>
</dbReference>
<dbReference type="PANTHER" id="PTHR31674:SF62">
    <property type="entry name" value="B3 DOMAIN-CONTAINING PROTEIN REM14-RELATED"/>
    <property type="match status" value="1"/>
</dbReference>
<evidence type="ECO:0000256" key="3">
    <source>
        <dbReference type="ARBA" id="ARBA00023015"/>
    </source>
</evidence>
<accession>A0A4D6MSA6</accession>
<dbReference type="GO" id="GO:0003677">
    <property type="term" value="F:DNA binding"/>
    <property type="evidence" value="ECO:0007669"/>
    <property type="project" value="UniProtKB-KW"/>
</dbReference>
<proteinExistence type="predicted"/>
<protein>
    <recommendedName>
        <fullName evidence="7">TF-B3 domain-containing protein</fullName>
    </recommendedName>
</protein>
<dbReference type="Pfam" id="PF02362">
    <property type="entry name" value="B3"/>
    <property type="match status" value="1"/>
</dbReference>
<keyword evidence="9" id="KW-1185">Reference proteome</keyword>
<evidence type="ECO:0000256" key="2">
    <source>
        <dbReference type="ARBA" id="ARBA00022737"/>
    </source>
</evidence>
<sequence length="337" mass="39601">MTSSSRKAMMYCHPFWVSVFNPTKAMMYCHPFWVSVFNPTKEYIQFDPAFIVYWSKEVRHNLNYLVDPRGNKIVIRIGQTSVPENFFCGGYEIASFYKFKDNYFVAVKYLGNRKSHCLFNCFNVKLSIQQESITLVDAFSRFWGPTFASDNFEMIDPVRNIHEIIIARGFLHMHFITKGIPQFIKYYDIKNDHVMRLTYKGDNKFIVRIFDLAGDEITYINKSTDNCSTTMESNDENPFYFSTEKTLIENDIRSSSLYLDAQFADVALVKNQKMYNLSNENDDLWECNIRWSNRSRMECYITRGWKQFCIDNALEAGNKLMFGVDKNRSSTIHVLIT</sequence>
<dbReference type="PANTHER" id="PTHR31674">
    <property type="entry name" value="B3 DOMAIN-CONTAINING PROTEIN REM-LIKE 3-RELATED"/>
    <property type="match status" value="1"/>
</dbReference>
<evidence type="ECO:0000256" key="1">
    <source>
        <dbReference type="ARBA" id="ARBA00004123"/>
    </source>
</evidence>
<dbReference type="InterPro" id="IPR039218">
    <property type="entry name" value="REM_fam"/>
</dbReference>
<dbReference type="InterPro" id="IPR003340">
    <property type="entry name" value="B3_DNA-bd"/>
</dbReference>
<name>A0A4D6MSA6_VIGUN</name>
<dbReference type="EMBL" id="CP039352">
    <property type="protein sequence ID" value="QCE04263.1"/>
    <property type="molecule type" value="Genomic_DNA"/>
</dbReference>
<reference evidence="8 9" key="1">
    <citation type="submission" date="2019-04" db="EMBL/GenBank/DDBJ databases">
        <title>An improved genome assembly and genetic linkage map for asparagus bean, Vigna unguiculata ssp. sesquipedialis.</title>
        <authorList>
            <person name="Xia Q."/>
            <person name="Zhang R."/>
            <person name="Dong Y."/>
        </authorList>
    </citation>
    <scope>NUCLEOTIDE SEQUENCE [LARGE SCALE GENOMIC DNA]</scope>
    <source>
        <tissue evidence="8">Leaf</tissue>
    </source>
</reference>
<comment type="subcellular location">
    <subcellularLocation>
        <location evidence="1">Nucleus</location>
    </subcellularLocation>
</comment>
<dbReference type="Gene3D" id="2.40.330.10">
    <property type="entry name" value="DNA-binding pseudobarrel domain"/>
    <property type="match status" value="1"/>
</dbReference>
<dbReference type="Proteomes" id="UP000501690">
    <property type="component" value="Linkage Group LG8"/>
</dbReference>
<evidence type="ECO:0000313" key="8">
    <source>
        <dbReference type="EMBL" id="QCE04263.1"/>
    </source>
</evidence>
<organism evidence="8 9">
    <name type="scientific">Vigna unguiculata</name>
    <name type="common">Cowpea</name>
    <dbReference type="NCBI Taxonomy" id="3917"/>
    <lineage>
        <taxon>Eukaryota</taxon>
        <taxon>Viridiplantae</taxon>
        <taxon>Streptophyta</taxon>
        <taxon>Embryophyta</taxon>
        <taxon>Tracheophyta</taxon>
        <taxon>Spermatophyta</taxon>
        <taxon>Magnoliopsida</taxon>
        <taxon>eudicotyledons</taxon>
        <taxon>Gunneridae</taxon>
        <taxon>Pentapetalae</taxon>
        <taxon>rosids</taxon>
        <taxon>fabids</taxon>
        <taxon>Fabales</taxon>
        <taxon>Fabaceae</taxon>
        <taxon>Papilionoideae</taxon>
        <taxon>50 kb inversion clade</taxon>
        <taxon>NPAAA clade</taxon>
        <taxon>indigoferoid/millettioid clade</taxon>
        <taxon>Phaseoleae</taxon>
        <taxon>Vigna</taxon>
    </lineage>
</organism>
<dbReference type="CDD" id="cd10017">
    <property type="entry name" value="B3_DNA"/>
    <property type="match status" value="1"/>
</dbReference>
<dbReference type="PROSITE" id="PS50863">
    <property type="entry name" value="B3"/>
    <property type="match status" value="1"/>
</dbReference>
<evidence type="ECO:0000259" key="7">
    <source>
        <dbReference type="PROSITE" id="PS50863"/>
    </source>
</evidence>
<evidence type="ECO:0000256" key="6">
    <source>
        <dbReference type="ARBA" id="ARBA00023242"/>
    </source>
</evidence>
<evidence type="ECO:0000256" key="5">
    <source>
        <dbReference type="ARBA" id="ARBA00023163"/>
    </source>
</evidence>
<keyword evidence="2" id="KW-0677">Repeat</keyword>
<dbReference type="SUPFAM" id="SSF101936">
    <property type="entry name" value="DNA-binding pseudobarrel domain"/>
    <property type="match status" value="1"/>
</dbReference>
<keyword evidence="4" id="KW-0238">DNA-binding</keyword>
<evidence type="ECO:0000313" key="9">
    <source>
        <dbReference type="Proteomes" id="UP000501690"/>
    </source>
</evidence>